<dbReference type="PANTHER" id="PTHR42711">
    <property type="entry name" value="ABC TRANSPORTER ATP-BINDING PROTEIN"/>
    <property type="match status" value="1"/>
</dbReference>
<proteinExistence type="inferred from homology"/>
<evidence type="ECO:0000256" key="3">
    <source>
        <dbReference type="ARBA" id="ARBA00022448"/>
    </source>
</evidence>
<reference evidence="8 9" key="1">
    <citation type="submission" date="2023-07" db="EMBL/GenBank/DDBJ databases">
        <title>Sequencing the genomes of 1000 actinobacteria strains.</title>
        <authorList>
            <person name="Klenk H.-P."/>
        </authorList>
    </citation>
    <scope>NUCLEOTIDE SEQUENCE [LARGE SCALE GENOMIC DNA]</scope>
    <source>
        <strain evidence="8 9">DSM 15539</strain>
    </source>
</reference>
<dbReference type="PANTHER" id="PTHR42711:SF5">
    <property type="entry name" value="ABC TRANSPORTER ATP-BINDING PROTEIN NATA"/>
    <property type="match status" value="1"/>
</dbReference>
<comment type="subcellular location">
    <subcellularLocation>
        <location evidence="1">Cell membrane</location>
        <topology evidence="1">Peripheral membrane protein</topology>
    </subcellularLocation>
</comment>
<dbReference type="InterPro" id="IPR027417">
    <property type="entry name" value="P-loop_NTPase"/>
</dbReference>
<dbReference type="InterPro" id="IPR017871">
    <property type="entry name" value="ABC_transporter-like_CS"/>
</dbReference>
<evidence type="ECO:0000256" key="6">
    <source>
        <dbReference type="ARBA" id="ARBA00023251"/>
    </source>
</evidence>
<organism evidence="8 9">
    <name type="scientific">Arcanobacterium hippocoleae</name>
    <dbReference type="NCBI Taxonomy" id="149017"/>
    <lineage>
        <taxon>Bacteria</taxon>
        <taxon>Bacillati</taxon>
        <taxon>Actinomycetota</taxon>
        <taxon>Actinomycetes</taxon>
        <taxon>Actinomycetales</taxon>
        <taxon>Actinomycetaceae</taxon>
        <taxon>Arcanobacterium</taxon>
    </lineage>
</organism>
<evidence type="ECO:0000256" key="2">
    <source>
        <dbReference type="ARBA" id="ARBA00005417"/>
    </source>
</evidence>
<dbReference type="SUPFAM" id="SSF52540">
    <property type="entry name" value="P-loop containing nucleoside triphosphate hydrolases"/>
    <property type="match status" value="1"/>
</dbReference>
<keyword evidence="9" id="KW-1185">Reference proteome</keyword>
<keyword evidence="3" id="KW-0813">Transport</keyword>
<evidence type="ECO:0000313" key="8">
    <source>
        <dbReference type="EMBL" id="MDR6939493.1"/>
    </source>
</evidence>
<dbReference type="PROSITE" id="PS50893">
    <property type="entry name" value="ABC_TRANSPORTER_2"/>
    <property type="match status" value="1"/>
</dbReference>
<evidence type="ECO:0000256" key="5">
    <source>
        <dbReference type="ARBA" id="ARBA00022840"/>
    </source>
</evidence>
<dbReference type="Proteomes" id="UP001266099">
    <property type="component" value="Unassembled WGS sequence"/>
</dbReference>
<evidence type="ECO:0000256" key="4">
    <source>
        <dbReference type="ARBA" id="ARBA00022741"/>
    </source>
</evidence>
<dbReference type="PROSITE" id="PS00211">
    <property type="entry name" value="ABC_TRANSPORTER_1"/>
    <property type="match status" value="1"/>
</dbReference>
<dbReference type="Pfam" id="PF00005">
    <property type="entry name" value="ABC_tran"/>
    <property type="match status" value="1"/>
</dbReference>
<evidence type="ECO:0000259" key="7">
    <source>
        <dbReference type="PROSITE" id="PS50893"/>
    </source>
</evidence>
<evidence type="ECO:0000313" key="9">
    <source>
        <dbReference type="Proteomes" id="UP001266099"/>
    </source>
</evidence>
<dbReference type="InterPro" id="IPR003439">
    <property type="entry name" value="ABC_transporter-like_ATP-bd"/>
</dbReference>
<evidence type="ECO:0000256" key="1">
    <source>
        <dbReference type="ARBA" id="ARBA00004202"/>
    </source>
</evidence>
<dbReference type="EMBL" id="JAVDUJ010000001">
    <property type="protein sequence ID" value="MDR6939493.1"/>
    <property type="molecule type" value="Genomic_DNA"/>
</dbReference>
<sequence>MNNAGIFLKLEHVSVDYGGTRPALSEITVNLHGGRVIGLLGANGAGKTTLINVSAGVRTPTSGSVTVKGGPLGWCAQQLMIDWFVSIRTNVWMGASLAGLRGAEAWKRADEALASVGLENEPIHETPEILSGGQQQRLMIARVLAMRPQIMLLDEPTVGLDLGHIARLSQAIHASRDQGNLVVISSHDFTAIESLIDDVLLLDGGILRFMGTKQEFVTRFAQHENIAIELADPVADLRHLALPHDYNITIDDDGRHLTLTVPTGTPFGGLLRSIEAEGGIVKDVVRRGVTLGEAFLAATAGEQKEQSR</sequence>
<keyword evidence="5" id="KW-0067">ATP-binding</keyword>
<dbReference type="SMART" id="SM00382">
    <property type="entry name" value="AAA"/>
    <property type="match status" value="1"/>
</dbReference>
<comment type="similarity">
    <text evidence="2">Belongs to the ABC transporter superfamily.</text>
</comment>
<gene>
    <name evidence="8" type="ORF">J2S36_001036</name>
</gene>
<keyword evidence="6" id="KW-0046">Antibiotic resistance</keyword>
<dbReference type="Gene3D" id="3.40.50.300">
    <property type="entry name" value="P-loop containing nucleotide triphosphate hydrolases"/>
    <property type="match status" value="1"/>
</dbReference>
<protein>
    <submittedName>
        <fullName evidence="8">ABC-type multidrug transport system ATPase subunit</fullName>
    </submittedName>
</protein>
<dbReference type="InterPro" id="IPR003593">
    <property type="entry name" value="AAA+_ATPase"/>
</dbReference>
<name>A0ABU1T2D3_9ACTO</name>
<dbReference type="RefSeq" id="WP_309956199.1">
    <property type="nucleotide sequence ID" value="NZ_JAVDUJ010000001.1"/>
</dbReference>
<accession>A0ABU1T2D3</accession>
<dbReference type="InterPro" id="IPR050763">
    <property type="entry name" value="ABC_transporter_ATP-binding"/>
</dbReference>
<comment type="caution">
    <text evidence="8">The sequence shown here is derived from an EMBL/GenBank/DDBJ whole genome shotgun (WGS) entry which is preliminary data.</text>
</comment>
<feature type="domain" description="ABC transporter" evidence="7">
    <location>
        <begin position="8"/>
        <end position="229"/>
    </location>
</feature>
<keyword evidence="4" id="KW-0547">Nucleotide-binding</keyword>